<feature type="region of interest" description="Disordered" evidence="1">
    <location>
        <begin position="1"/>
        <end position="25"/>
    </location>
</feature>
<evidence type="ECO:0000256" key="1">
    <source>
        <dbReference type="SAM" id="MobiDB-lite"/>
    </source>
</evidence>
<organism evidence="2 3">
    <name type="scientific">Geranomyces variabilis</name>
    <dbReference type="NCBI Taxonomy" id="109894"/>
    <lineage>
        <taxon>Eukaryota</taxon>
        <taxon>Fungi</taxon>
        <taxon>Fungi incertae sedis</taxon>
        <taxon>Chytridiomycota</taxon>
        <taxon>Chytridiomycota incertae sedis</taxon>
        <taxon>Chytridiomycetes</taxon>
        <taxon>Spizellomycetales</taxon>
        <taxon>Powellomycetaceae</taxon>
        <taxon>Geranomyces</taxon>
    </lineage>
</organism>
<name>A0AAD5TF84_9FUNG</name>
<evidence type="ECO:0000313" key="3">
    <source>
        <dbReference type="Proteomes" id="UP001212152"/>
    </source>
</evidence>
<dbReference type="AlphaFoldDB" id="A0AAD5TF84"/>
<accession>A0AAD5TF84</accession>
<gene>
    <name evidence="2" type="ORF">HDU87_006453</name>
</gene>
<dbReference type="PANTHER" id="PTHR28272:SF1">
    <property type="entry name" value="RIBONUCLEASES P_MRP PROTEIN SUBUNIT POP3"/>
    <property type="match status" value="1"/>
</dbReference>
<dbReference type="PANTHER" id="PTHR28272">
    <property type="entry name" value="RIBONUCLEASES P/MRP PROTEIN SUBUNIT POP3"/>
    <property type="match status" value="1"/>
</dbReference>
<comment type="caution">
    <text evidence="2">The sequence shown here is derived from an EMBL/GenBank/DDBJ whole genome shotgun (WGS) entry which is preliminary data.</text>
</comment>
<evidence type="ECO:0000313" key="2">
    <source>
        <dbReference type="EMBL" id="KAJ3175057.1"/>
    </source>
</evidence>
<feature type="compositionally biased region" description="Gly residues" evidence="1">
    <location>
        <begin position="404"/>
        <end position="417"/>
    </location>
</feature>
<dbReference type="InterPro" id="IPR013241">
    <property type="entry name" value="RNase_P_Pop3"/>
</dbReference>
<protein>
    <submittedName>
        <fullName evidence="2">Uncharacterized protein</fullName>
    </submittedName>
</protein>
<feature type="region of interest" description="Disordered" evidence="1">
    <location>
        <begin position="388"/>
        <end position="425"/>
    </location>
</feature>
<keyword evidence="3" id="KW-1185">Reference proteome</keyword>
<dbReference type="GO" id="GO:0006364">
    <property type="term" value="P:rRNA processing"/>
    <property type="evidence" value="ECO:0007669"/>
    <property type="project" value="InterPro"/>
</dbReference>
<dbReference type="Pfam" id="PF08228">
    <property type="entry name" value="RNase_P_pop3"/>
    <property type="match status" value="1"/>
</dbReference>
<proteinExistence type="predicted"/>
<dbReference type="EMBL" id="JADGJQ010000056">
    <property type="protein sequence ID" value="KAJ3175057.1"/>
    <property type="molecule type" value="Genomic_DNA"/>
</dbReference>
<reference evidence="2" key="1">
    <citation type="submission" date="2020-05" db="EMBL/GenBank/DDBJ databases">
        <title>Phylogenomic resolution of chytrid fungi.</title>
        <authorList>
            <person name="Stajich J.E."/>
            <person name="Amses K."/>
            <person name="Simmons R."/>
            <person name="Seto K."/>
            <person name="Myers J."/>
            <person name="Bonds A."/>
            <person name="Quandt C.A."/>
            <person name="Barry K."/>
            <person name="Liu P."/>
            <person name="Grigoriev I."/>
            <person name="Longcore J.E."/>
            <person name="James T.Y."/>
        </authorList>
    </citation>
    <scope>NUCLEOTIDE SEQUENCE</scope>
    <source>
        <strain evidence="2">JEL0379</strain>
    </source>
</reference>
<dbReference type="GO" id="GO:0008033">
    <property type="term" value="P:tRNA processing"/>
    <property type="evidence" value="ECO:0007669"/>
    <property type="project" value="InterPro"/>
</dbReference>
<dbReference type="Proteomes" id="UP001212152">
    <property type="component" value="Unassembled WGS sequence"/>
</dbReference>
<sequence>MAAVPAQDGKQQQQQAEKFNGKSTPAVDYDEKVLRDKGRKLVLKNVFESALTYNWPAILPTDNEAILALLCSLLLPIGDHRRELLRRRSQATHDKVQARKKARGIAAAAALEQQQQAAEEASKQGEETKTLTLAEVEAAQKAARKKKKRKATEALDANPMPASVPAATAVGDGVGTSALPPPPAPPPGIMQSLTLGLNSIAAELANQHKRQTAPAAVRQAEALSPRQFKDLRLVFLCSGDVSSPNLFAHIPSLTYLAGPDVILCPFAKGALPRLASALGMKSCAAIGVKSNTPLFDQLYTLVASKVPPPCIPWLPRVSVKVKSNPPGNASSLADSSAASASLPAPSNPISADAASDAPSAASAAGSASLPAAAQPITGGFEYQPTKVKVYKTTAPLRNDKKRGGGGGPGRGGAGRGGRGGKNKAS</sequence>
<feature type="region of interest" description="Disordered" evidence="1">
    <location>
        <begin position="324"/>
        <end position="355"/>
    </location>
</feature>
<feature type="region of interest" description="Disordered" evidence="1">
    <location>
        <begin position="142"/>
        <end position="183"/>
    </location>
</feature>
<feature type="compositionally biased region" description="Low complexity" evidence="1">
    <location>
        <begin position="328"/>
        <end position="355"/>
    </location>
</feature>